<keyword evidence="1" id="KW-0175">Coiled coil</keyword>
<dbReference type="HOGENOM" id="CLU_713756_0_0_1"/>
<protein>
    <submittedName>
        <fullName evidence="3">Uncharacterized protein</fullName>
    </submittedName>
</protein>
<feature type="coiled-coil region" evidence="1">
    <location>
        <begin position="161"/>
        <end position="191"/>
    </location>
</feature>
<feature type="chain" id="PRO_5004561573" evidence="2">
    <location>
        <begin position="20"/>
        <end position="387"/>
    </location>
</feature>
<dbReference type="EMBL" id="AQGS01000256">
    <property type="protein sequence ID" value="EPS41167.1"/>
    <property type="molecule type" value="Genomic_DNA"/>
</dbReference>
<name>S8C0L8_DACHA</name>
<dbReference type="Proteomes" id="UP000015100">
    <property type="component" value="Unassembled WGS sequence"/>
</dbReference>
<evidence type="ECO:0000313" key="4">
    <source>
        <dbReference type="Proteomes" id="UP000015100"/>
    </source>
</evidence>
<reference evidence="3 4" key="1">
    <citation type="journal article" date="2013" name="PLoS Genet.">
        <title>Genomic mechanisms accounting for the adaptation to parasitism in nematode-trapping fungi.</title>
        <authorList>
            <person name="Meerupati T."/>
            <person name="Andersson K.M."/>
            <person name="Friman E."/>
            <person name="Kumar D."/>
            <person name="Tunlid A."/>
            <person name="Ahren D."/>
        </authorList>
    </citation>
    <scope>NUCLEOTIDE SEQUENCE [LARGE SCALE GENOMIC DNA]</scope>
    <source>
        <strain evidence="3 4">CBS 200.50</strain>
    </source>
</reference>
<reference evidence="4" key="2">
    <citation type="submission" date="2013-04" db="EMBL/GenBank/DDBJ databases">
        <title>Genomic mechanisms accounting for the adaptation to parasitism in nematode-trapping fungi.</title>
        <authorList>
            <person name="Ahren D.G."/>
        </authorList>
    </citation>
    <scope>NUCLEOTIDE SEQUENCE [LARGE SCALE GENOMIC DNA]</scope>
    <source>
        <strain evidence="4">CBS 200.50</strain>
    </source>
</reference>
<organism evidence="3 4">
    <name type="scientific">Dactylellina haptotyla (strain CBS 200.50)</name>
    <name type="common">Nematode-trapping fungus</name>
    <name type="synonym">Monacrosporium haptotylum</name>
    <dbReference type="NCBI Taxonomy" id="1284197"/>
    <lineage>
        <taxon>Eukaryota</taxon>
        <taxon>Fungi</taxon>
        <taxon>Dikarya</taxon>
        <taxon>Ascomycota</taxon>
        <taxon>Pezizomycotina</taxon>
        <taxon>Orbiliomycetes</taxon>
        <taxon>Orbiliales</taxon>
        <taxon>Orbiliaceae</taxon>
        <taxon>Dactylellina</taxon>
    </lineage>
</organism>
<evidence type="ECO:0000256" key="2">
    <source>
        <dbReference type="SAM" id="SignalP"/>
    </source>
</evidence>
<keyword evidence="4" id="KW-1185">Reference proteome</keyword>
<gene>
    <name evidence="3" type="ORF">H072_4957</name>
</gene>
<feature type="signal peptide" evidence="2">
    <location>
        <begin position="1"/>
        <end position="19"/>
    </location>
</feature>
<proteinExistence type="predicted"/>
<evidence type="ECO:0000313" key="3">
    <source>
        <dbReference type="EMBL" id="EPS41167.1"/>
    </source>
</evidence>
<comment type="caution">
    <text evidence="3">The sequence shown here is derived from an EMBL/GenBank/DDBJ whole genome shotgun (WGS) entry which is preliminary data.</text>
</comment>
<accession>S8C0L8</accession>
<keyword evidence="2" id="KW-0732">Signal</keyword>
<evidence type="ECO:0000256" key="1">
    <source>
        <dbReference type="SAM" id="Coils"/>
    </source>
</evidence>
<sequence>MYSKLVYSLVITSALQVSAAPLQFLDDASFNPSAIFDRFTASSGVIALPLSFGPETFSAAALRSGSAGVAGAGQVTEISGVTSQVTKISGAGGISCCENAAAVLKGNVACDPASCAAELTGVDAAGKNVTVTKMTSSITSGGQFETTEITFPGMTKDIKDVNATKEQLAALNQKITELEAAKAEMERLIAVGGVSTVDVPKTGFVPTDPTEFSTFFINFVQSYTRSYSFIVEYTGTIVTAAFSPATITHLDATTIDGFSNVVTRAVFVTADYKAFVAHFDGFEWAQPFVQALNAGFSAFTQAEDLVSSDQIAEITNSAGATKQITEFFSVEEVNAFFASSLKVANDAIILSEDIFALILEIFGVRRAETFIFSVTPFTAPVTPSAVA</sequence>
<dbReference type="AlphaFoldDB" id="S8C0L8"/>